<evidence type="ECO:0000256" key="3">
    <source>
        <dbReference type="SAM" id="SignalP"/>
    </source>
</evidence>
<evidence type="ECO:0000313" key="5">
    <source>
        <dbReference type="Proteomes" id="UP000291116"/>
    </source>
</evidence>
<dbReference type="SUPFAM" id="SSF74982">
    <property type="entry name" value="Small protein B (SmpB)"/>
    <property type="match status" value="1"/>
</dbReference>
<dbReference type="NCBIfam" id="NF003843">
    <property type="entry name" value="PRK05422.1"/>
    <property type="match status" value="1"/>
</dbReference>
<dbReference type="CDD" id="cd09294">
    <property type="entry name" value="SmpB"/>
    <property type="match status" value="1"/>
</dbReference>
<keyword evidence="5" id="KW-1185">Reference proteome</keyword>
<evidence type="ECO:0000256" key="1">
    <source>
        <dbReference type="ARBA" id="ARBA00022490"/>
    </source>
</evidence>
<dbReference type="GO" id="GO:0070930">
    <property type="term" value="P:trans-translation-dependent protein tagging"/>
    <property type="evidence" value="ECO:0007669"/>
    <property type="project" value="TreeGrafter"/>
</dbReference>
<dbReference type="GO" id="GO:0005829">
    <property type="term" value="C:cytosol"/>
    <property type="evidence" value="ECO:0007669"/>
    <property type="project" value="TreeGrafter"/>
</dbReference>
<dbReference type="OrthoDB" id="4717at2759"/>
<dbReference type="Proteomes" id="UP000291116">
    <property type="component" value="Unassembled WGS sequence"/>
</dbReference>
<dbReference type="NCBIfam" id="TIGR00086">
    <property type="entry name" value="smpB"/>
    <property type="match status" value="1"/>
</dbReference>
<dbReference type="Gene3D" id="2.40.280.10">
    <property type="match status" value="1"/>
</dbReference>
<accession>A0A448ZD32</accession>
<dbReference type="GO" id="GO:0003723">
    <property type="term" value="F:RNA binding"/>
    <property type="evidence" value="ECO:0007669"/>
    <property type="project" value="UniProtKB-KW"/>
</dbReference>
<name>A0A448ZD32_9STRA</name>
<dbReference type="HAMAP" id="MF_00023">
    <property type="entry name" value="SmpB"/>
    <property type="match status" value="1"/>
</dbReference>
<organism evidence="4 5">
    <name type="scientific">Pseudo-nitzschia multistriata</name>
    <dbReference type="NCBI Taxonomy" id="183589"/>
    <lineage>
        <taxon>Eukaryota</taxon>
        <taxon>Sar</taxon>
        <taxon>Stramenopiles</taxon>
        <taxon>Ochrophyta</taxon>
        <taxon>Bacillariophyta</taxon>
        <taxon>Bacillariophyceae</taxon>
        <taxon>Bacillariophycidae</taxon>
        <taxon>Bacillariales</taxon>
        <taxon>Bacillariaceae</taxon>
        <taxon>Pseudo-nitzschia</taxon>
    </lineage>
</organism>
<keyword evidence="3" id="KW-0732">Signal</keyword>
<keyword evidence="2" id="KW-0694">RNA-binding</keyword>
<dbReference type="InterPro" id="IPR023620">
    <property type="entry name" value="SmpB"/>
</dbReference>
<dbReference type="InterPro" id="IPR020081">
    <property type="entry name" value="SsrA-bd_prot_CS"/>
</dbReference>
<sequence>MRYLLCALGVWSLLCIAPSSSFLVPSRSAHPWTVSQRTLTAPQFTSLYAKSGKKKKKPKGNTICVNRQARRNYEIVDTLEAGISLLGTEVKSIRDGKMNLQDAFVKPSSNGRSCTLMNCHIGKHTMSGAYFQHEERRPRPLLVHRSEARKLLQKTETTGMTIVPLKAYFNDDNKVKIQIALAKGKNVRDKRQDIKDRDLKRETSRIIKNFRV</sequence>
<evidence type="ECO:0000313" key="4">
    <source>
        <dbReference type="EMBL" id="VEU39938.1"/>
    </source>
</evidence>
<dbReference type="Pfam" id="PF01668">
    <property type="entry name" value="SmpB"/>
    <property type="match status" value="1"/>
</dbReference>
<protein>
    <recommendedName>
        <fullName evidence="6">SsrA-binding protein</fullName>
    </recommendedName>
</protein>
<gene>
    <name evidence="4" type="ORF">PSNMU_V1.4_AUG-EV-PASAV3_0068160</name>
</gene>
<reference evidence="4 5" key="1">
    <citation type="submission" date="2019-01" db="EMBL/GenBank/DDBJ databases">
        <authorList>
            <person name="Ferrante I. M."/>
        </authorList>
    </citation>
    <scope>NUCLEOTIDE SEQUENCE [LARGE SCALE GENOMIC DNA]</scope>
    <source>
        <strain evidence="4 5">B856</strain>
    </source>
</reference>
<dbReference type="InterPro" id="IPR000037">
    <property type="entry name" value="SsrA-bd_prot"/>
</dbReference>
<keyword evidence="1" id="KW-0963">Cytoplasm</keyword>
<dbReference type="AlphaFoldDB" id="A0A448ZD32"/>
<evidence type="ECO:0000256" key="2">
    <source>
        <dbReference type="ARBA" id="ARBA00022884"/>
    </source>
</evidence>
<dbReference type="PROSITE" id="PS01317">
    <property type="entry name" value="SSRP"/>
    <property type="match status" value="1"/>
</dbReference>
<dbReference type="PANTHER" id="PTHR30308">
    <property type="entry name" value="TMRNA-BINDING COMPONENT OF TRANS-TRANSLATION TAGGING COMPLEX"/>
    <property type="match status" value="1"/>
</dbReference>
<feature type="signal peptide" evidence="3">
    <location>
        <begin position="1"/>
        <end position="21"/>
    </location>
</feature>
<feature type="chain" id="PRO_5019071312" description="SsrA-binding protein" evidence="3">
    <location>
        <begin position="22"/>
        <end position="212"/>
    </location>
</feature>
<evidence type="ECO:0008006" key="6">
    <source>
        <dbReference type="Google" id="ProtNLM"/>
    </source>
</evidence>
<dbReference type="PANTHER" id="PTHR30308:SF2">
    <property type="entry name" value="SSRA-BINDING PROTEIN"/>
    <property type="match status" value="1"/>
</dbReference>
<proteinExistence type="inferred from homology"/>
<dbReference type="EMBL" id="CAACVS010000247">
    <property type="protein sequence ID" value="VEU39938.1"/>
    <property type="molecule type" value="Genomic_DNA"/>
</dbReference>